<organism evidence="1 2">
    <name type="scientific">Tenacibaculum caenipelagi</name>
    <dbReference type="NCBI Taxonomy" id="1325435"/>
    <lineage>
        <taxon>Bacteria</taxon>
        <taxon>Pseudomonadati</taxon>
        <taxon>Bacteroidota</taxon>
        <taxon>Flavobacteriia</taxon>
        <taxon>Flavobacteriales</taxon>
        <taxon>Flavobacteriaceae</taxon>
        <taxon>Tenacibaculum</taxon>
    </lineage>
</organism>
<proteinExistence type="predicted"/>
<sequence length="98" mass="11633">MKQTIQKVETLFNKLEEFKNNKDFKKYGFSIAYKYNDWLKQVTDLKEKLASENKINEELLVLKLQNLGLSYAITKGAEVERTKKVKQELQDIIYKKNN</sequence>
<dbReference type="EMBL" id="SNYH01000003">
    <property type="protein sequence ID" value="TDQ27646.1"/>
    <property type="molecule type" value="Genomic_DNA"/>
</dbReference>
<comment type="caution">
    <text evidence="1">The sequence shown here is derived from an EMBL/GenBank/DDBJ whole genome shotgun (WGS) entry which is preliminary data.</text>
</comment>
<accession>A0A4R6TG02</accession>
<evidence type="ECO:0000313" key="1">
    <source>
        <dbReference type="EMBL" id="TDQ27646.1"/>
    </source>
</evidence>
<dbReference type="OrthoDB" id="1454625at2"/>
<dbReference type="AlphaFoldDB" id="A0A4R6TG02"/>
<keyword evidence="2" id="KW-1185">Reference proteome</keyword>
<dbReference type="RefSeq" id="WP_133535631.1">
    <property type="nucleotide sequence ID" value="NZ_SNYH01000003.1"/>
</dbReference>
<evidence type="ECO:0000313" key="2">
    <source>
        <dbReference type="Proteomes" id="UP000295390"/>
    </source>
</evidence>
<gene>
    <name evidence="1" type="ORF">DFQ07_1497</name>
</gene>
<name>A0A4R6TG02_9FLAO</name>
<reference evidence="1 2" key="1">
    <citation type="submission" date="2019-03" db="EMBL/GenBank/DDBJ databases">
        <title>Genomic Encyclopedia of Type Strains, Phase III (KMG-III): the genomes of soil and plant-associated and newly described type strains.</title>
        <authorList>
            <person name="Whitman W."/>
        </authorList>
    </citation>
    <scope>NUCLEOTIDE SEQUENCE [LARGE SCALE GENOMIC DNA]</scope>
    <source>
        <strain evidence="1 2">CECT 8283</strain>
    </source>
</reference>
<dbReference type="Proteomes" id="UP000295390">
    <property type="component" value="Unassembled WGS sequence"/>
</dbReference>
<protein>
    <submittedName>
        <fullName evidence="1">Uncharacterized protein</fullName>
    </submittedName>
</protein>